<evidence type="ECO:0000259" key="4">
    <source>
        <dbReference type="PROSITE" id="PS50949"/>
    </source>
</evidence>
<sequence>MTAFLPEDAEKGSNAEEAYAEVLGRLRLGLIAPGDRIVDKALAAELGMSRMPAREALLRLVHEGYLVGSTRGFRLPTPSNADILEIFEIRKMLEPRAAAMAVVEMTPESLATLEAAFADAQKAYEKDDMMALFNANVAFREAWLAVVPNVRLVAMIHRHFDQVNAVRLATLHDKETRAISVTIASTLLAGFRRRDSLYVYEQMLSFIENARLRFVALNPFDELGLGSEDK</sequence>
<dbReference type="InterPro" id="IPR000524">
    <property type="entry name" value="Tscrpt_reg_HTH_GntR"/>
</dbReference>
<dbReference type="InterPro" id="IPR036388">
    <property type="entry name" value="WH-like_DNA-bd_sf"/>
</dbReference>
<dbReference type="AlphaFoldDB" id="A0A031JQQ4"/>
<organism evidence="6 7">
    <name type="scientific">Novosphingobium resinovorum</name>
    <dbReference type="NCBI Taxonomy" id="158500"/>
    <lineage>
        <taxon>Bacteria</taxon>
        <taxon>Pseudomonadati</taxon>
        <taxon>Pseudomonadota</taxon>
        <taxon>Alphaproteobacteria</taxon>
        <taxon>Sphingomonadales</taxon>
        <taxon>Sphingomonadaceae</taxon>
        <taxon>Novosphingobium</taxon>
    </lineage>
</organism>
<evidence type="ECO:0000313" key="7">
    <source>
        <dbReference type="Proteomes" id="UP000024329"/>
    </source>
</evidence>
<evidence type="ECO:0000313" key="5">
    <source>
        <dbReference type="EMBL" id="AOR80083.1"/>
    </source>
</evidence>
<gene>
    <name evidence="5" type="ORF">BES08_21195</name>
    <name evidence="6" type="ORF">BV97_04476</name>
</gene>
<reference evidence="5" key="2">
    <citation type="submission" date="2016-08" db="EMBL/GenBank/DDBJ databases">
        <authorList>
            <person name="Seilhamer J.J."/>
        </authorList>
    </citation>
    <scope>NUCLEOTIDE SEQUENCE [LARGE SCALE GENOMIC DNA]</scope>
    <source>
        <strain evidence="5">SA1</strain>
        <plasmid evidence="5">pSA1</plasmid>
    </source>
</reference>
<dbReference type="Pfam" id="PF07729">
    <property type="entry name" value="FCD"/>
    <property type="match status" value="1"/>
</dbReference>
<dbReference type="EMBL" id="CP017076">
    <property type="protein sequence ID" value="AOR80083.1"/>
    <property type="molecule type" value="Genomic_DNA"/>
</dbReference>
<dbReference type="Proteomes" id="UP000024329">
    <property type="component" value="Unassembled WGS sequence"/>
</dbReference>
<dbReference type="GO" id="GO:0003700">
    <property type="term" value="F:DNA-binding transcription factor activity"/>
    <property type="evidence" value="ECO:0007669"/>
    <property type="project" value="InterPro"/>
</dbReference>
<geneLocation type="plasmid" evidence="5 8">
    <name>pSA1</name>
</geneLocation>
<dbReference type="InterPro" id="IPR036390">
    <property type="entry name" value="WH_DNA-bd_sf"/>
</dbReference>
<keyword evidence="5" id="KW-0614">Plasmid</keyword>
<evidence type="ECO:0000256" key="3">
    <source>
        <dbReference type="ARBA" id="ARBA00023163"/>
    </source>
</evidence>
<keyword evidence="1" id="KW-0805">Transcription regulation</keyword>
<reference evidence="8" key="3">
    <citation type="journal article" date="2017" name="J. Biotechnol.">
        <title>Complete genome sequence of Novosphingobium resinovorum SA1, a versatile xenobiotic-degrading bacterium capable of utilizing sulfanilic acid.</title>
        <authorList>
            <person name="Hegedus B."/>
            <person name="Kos P.B."/>
            <person name="Balint B."/>
            <person name="Maroti G."/>
            <person name="Gan H.M."/>
            <person name="Perei K."/>
            <person name="Rakhely G."/>
        </authorList>
    </citation>
    <scope>NUCLEOTIDE SEQUENCE [LARGE SCALE GENOMIC DNA]</scope>
    <source>
        <strain evidence="8">SA1</strain>
    </source>
</reference>
<dbReference type="PATRIC" id="fig|158500.4.peg.4547"/>
<dbReference type="SUPFAM" id="SSF48008">
    <property type="entry name" value="GntR ligand-binding domain-like"/>
    <property type="match status" value="1"/>
</dbReference>
<feature type="domain" description="HTH gntR-type" evidence="4">
    <location>
        <begin position="12"/>
        <end position="78"/>
    </location>
</feature>
<dbReference type="Gene3D" id="1.10.10.10">
    <property type="entry name" value="Winged helix-like DNA-binding domain superfamily/Winged helix DNA-binding domain"/>
    <property type="match status" value="1"/>
</dbReference>
<keyword evidence="8" id="KW-1185">Reference proteome</keyword>
<dbReference type="InterPro" id="IPR008920">
    <property type="entry name" value="TF_FadR/GntR_C"/>
</dbReference>
<keyword evidence="3" id="KW-0804">Transcription</keyword>
<dbReference type="KEGG" id="nre:BES08_21195"/>
<keyword evidence="2" id="KW-0238">DNA-binding</keyword>
<evidence type="ECO:0000256" key="2">
    <source>
        <dbReference type="ARBA" id="ARBA00023125"/>
    </source>
</evidence>
<dbReference type="RefSeq" id="WP_008829762.1">
    <property type="nucleotide sequence ID" value="NZ_CP017076.1"/>
</dbReference>
<dbReference type="SMART" id="SM00895">
    <property type="entry name" value="FCD"/>
    <property type="match status" value="1"/>
</dbReference>
<dbReference type="PROSITE" id="PS50949">
    <property type="entry name" value="HTH_GNTR"/>
    <property type="match status" value="1"/>
</dbReference>
<dbReference type="Gene3D" id="1.20.120.530">
    <property type="entry name" value="GntR ligand-binding domain-like"/>
    <property type="match status" value="1"/>
</dbReference>
<dbReference type="Pfam" id="PF00392">
    <property type="entry name" value="GntR"/>
    <property type="match status" value="1"/>
</dbReference>
<dbReference type="PANTHER" id="PTHR43537">
    <property type="entry name" value="TRANSCRIPTIONAL REGULATOR, GNTR FAMILY"/>
    <property type="match status" value="1"/>
</dbReference>
<evidence type="ECO:0000313" key="6">
    <source>
        <dbReference type="EMBL" id="EZP76593.1"/>
    </source>
</evidence>
<dbReference type="Proteomes" id="UP000094626">
    <property type="component" value="Plasmid pSA1"/>
</dbReference>
<evidence type="ECO:0000256" key="1">
    <source>
        <dbReference type="ARBA" id="ARBA00023015"/>
    </source>
</evidence>
<dbReference type="eggNOG" id="COG1802">
    <property type="taxonomic scope" value="Bacteria"/>
</dbReference>
<dbReference type="SMART" id="SM00345">
    <property type="entry name" value="HTH_GNTR"/>
    <property type="match status" value="1"/>
</dbReference>
<dbReference type="InterPro" id="IPR011711">
    <property type="entry name" value="GntR_C"/>
</dbReference>
<dbReference type="EMBL" id="JFYZ01000035">
    <property type="protein sequence ID" value="EZP76593.1"/>
    <property type="molecule type" value="Genomic_DNA"/>
</dbReference>
<dbReference type="OrthoDB" id="9812290at2"/>
<dbReference type="PANTHER" id="PTHR43537:SF24">
    <property type="entry name" value="GLUCONATE OPERON TRANSCRIPTIONAL REPRESSOR"/>
    <property type="match status" value="1"/>
</dbReference>
<protein>
    <submittedName>
        <fullName evidence="6">GntR family transcriptional regulator</fullName>
    </submittedName>
</protein>
<proteinExistence type="predicted"/>
<evidence type="ECO:0000313" key="8">
    <source>
        <dbReference type="Proteomes" id="UP000094626"/>
    </source>
</evidence>
<name>A0A031JQQ4_9SPHN</name>
<dbReference type="SUPFAM" id="SSF46785">
    <property type="entry name" value="Winged helix' DNA-binding domain"/>
    <property type="match status" value="1"/>
</dbReference>
<reference evidence="6 7" key="1">
    <citation type="submission" date="2014-03" db="EMBL/GenBank/DDBJ databases">
        <title>Whole genome sequence of Novosphingobium resinovorum KF1.</title>
        <authorList>
            <person name="Gan H.M."/>
            <person name="Gan H.Y."/>
            <person name="Chew T.H."/>
            <person name="Savka M.A."/>
        </authorList>
    </citation>
    <scope>NUCLEOTIDE SEQUENCE [LARGE SCALE GENOMIC DNA]</scope>
    <source>
        <strain evidence="6 7">KF1</strain>
    </source>
</reference>
<accession>A0A031JQQ4</accession>
<dbReference type="GO" id="GO:0003677">
    <property type="term" value="F:DNA binding"/>
    <property type="evidence" value="ECO:0007669"/>
    <property type="project" value="UniProtKB-KW"/>
</dbReference>